<dbReference type="OrthoDB" id="1104827at2759"/>
<dbReference type="InterPro" id="IPR015425">
    <property type="entry name" value="FH2_Formin"/>
</dbReference>
<protein>
    <submittedName>
        <fullName evidence="2">6711_t:CDS:1</fullName>
    </submittedName>
</protein>
<evidence type="ECO:0000313" key="2">
    <source>
        <dbReference type="EMBL" id="CAG8602132.1"/>
    </source>
</evidence>
<accession>A0A9N9CHU0</accession>
<dbReference type="Gene3D" id="1.20.58.2220">
    <property type="entry name" value="Formin, FH2 domain"/>
    <property type="match status" value="1"/>
</dbReference>
<dbReference type="SUPFAM" id="SSF101447">
    <property type="entry name" value="Formin homology 2 domain (FH2 domain)"/>
    <property type="match status" value="1"/>
</dbReference>
<organism evidence="2 3">
    <name type="scientific">Ambispora gerdemannii</name>
    <dbReference type="NCBI Taxonomy" id="144530"/>
    <lineage>
        <taxon>Eukaryota</taxon>
        <taxon>Fungi</taxon>
        <taxon>Fungi incertae sedis</taxon>
        <taxon>Mucoromycota</taxon>
        <taxon>Glomeromycotina</taxon>
        <taxon>Glomeromycetes</taxon>
        <taxon>Archaeosporales</taxon>
        <taxon>Ambisporaceae</taxon>
        <taxon>Ambispora</taxon>
    </lineage>
</organism>
<evidence type="ECO:0000259" key="1">
    <source>
        <dbReference type="Pfam" id="PF02181"/>
    </source>
</evidence>
<proteinExistence type="predicted"/>
<dbReference type="InterPro" id="IPR042201">
    <property type="entry name" value="FH2_Formin_sf"/>
</dbReference>
<feature type="domain" description="FH2" evidence="1">
    <location>
        <begin position="100"/>
        <end position="213"/>
    </location>
</feature>
<evidence type="ECO:0000313" key="3">
    <source>
        <dbReference type="Proteomes" id="UP000789831"/>
    </source>
</evidence>
<sequence length="216" mass="24677">MTDEELLMLLGGQDDVEELFAARQIAPKIEKKEEISVLDAKHAYDINSPEDVLDNLARLIDFSSRFFMHLHITFDEKFNDLEQSVVAVLNASIDAKHFRELLDLVDTKASTSSLMILLYFLANTVENKVPHVIEFTEELKRCGSACRVNGRVSTNGYKLNDLASEFEKHFGDDVQLEEGDRFPDVMRSFVQKSLEKFEGLKVKYTSMEVAYKDVEV</sequence>
<gene>
    <name evidence="2" type="ORF">AGERDE_LOCUS9156</name>
</gene>
<dbReference type="Proteomes" id="UP000789831">
    <property type="component" value="Unassembled WGS sequence"/>
</dbReference>
<comment type="caution">
    <text evidence="2">The sequence shown here is derived from an EMBL/GenBank/DDBJ whole genome shotgun (WGS) entry which is preliminary data.</text>
</comment>
<dbReference type="EMBL" id="CAJVPL010002185">
    <property type="protein sequence ID" value="CAG8602132.1"/>
    <property type="molecule type" value="Genomic_DNA"/>
</dbReference>
<dbReference type="AlphaFoldDB" id="A0A9N9CHU0"/>
<dbReference type="Pfam" id="PF02181">
    <property type="entry name" value="FH2"/>
    <property type="match status" value="1"/>
</dbReference>
<name>A0A9N9CHU0_9GLOM</name>
<reference evidence="2" key="1">
    <citation type="submission" date="2021-06" db="EMBL/GenBank/DDBJ databases">
        <authorList>
            <person name="Kallberg Y."/>
            <person name="Tangrot J."/>
            <person name="Rosling A."/>
        </authorList>
    </citation>
    <scope>NUCLEOTIDE SEQUENCE</scope>
    <source>
        <strain evidence="2">MT106</strain>
    </source>
</reference>
<keyword evidence="3" id="KW-1185">Reference proteome</keyword>